<dbReference type="Gene3D" id="1.10.10.820">
    <property type="match status" value="1"/>
</dbReference>
<feature type="binding site" evidence="6">
    <location>
        <begin position="105"/>
        <end position="112"/>
    </location>
    <ligand>
        <name>ATP</name>
        <dbReference type="ChEBI" id="CHEBI:30616"/>
    </ligand>
</feature>
<dbReference type="GO" id="GO:0015629">
    <property type="term" value="C:actin cytoskeleton"/>
    <property type="evidence" value="ECO:0000318"/>
    <property type="project" value="GO_Central"/>
</dbReference>
<evidence type="ECO:0000256" key="3">
    <source>
        <dbReference type="ARBA" id="ARBA00023123"/>
    </source>
</evidence>
<dbReference type="EMBL" id="DS999421">
    <property type="protein sequence ID" value="EED86499.1"/>
    <property type="molecule type" value="Genomic_DNA"/>
</dbReference>
<dbReference type="Proteomes" id="UP000001449">
    <property type="component" value="Unassembled WGS sequence"/>
</dbReference>
<dbReference type="Gene3D" id="3.30.70.1590">
    <property type="match status" value="1"/>
</dbReference>
<dbReference type="GO" id="GO:0000146">
    <property type="term" value="F:microfilament motor activity"/>
    <property type="evidence" value="ECO:0000318"/>
    <property type="project" value="GO_Central"/>
</dbReference>
<evidence type="ECO:0000256" key="2">
    <source>
        <dbReference type="ARBA" id="ARBA00022840"/>
    </source>
</evidence>
<evidence type="ECO:0000256" key="5">
    <source>
        <dbReference type="ARBA" id="ARBA00023203"/>
    </source>
</evidence>
<reference evidence="8 9" key="2">
    <citation type="journal article" date="2008" name="Nature">
        <title>The Phaeodactylum genome reveals the evolutionary history of diatom genomes.</title>
        <authorList>
            <person name="Bowler C."/>
            <person name="Allen A.E."/>
            <person name="Badger J.H."/>
            <person name="Grimwood J."/>
            <person name="Jabbari K."/>
            <person name="Kuo A."/>
            <person name="Maheswari U."/>
            <person name="Martens C."/>
            <person name="Maumus F."/>
            <person name="Otillar R.P."/>
            <person name="Rayko E."/>
            <person name="Salamov A."/>
            <person name="Vandepoele K."/>
            <person name="Beszteri B."/>
            <person name="Gruber A."/>
            <person name="Heijde M."/>
            <person name="Katinka M."/>
            <person name="Mock T."/>
            <person name="Valentin K."/>
            <person name="Verret F."/>
            <person name="Berges J.A."/>
            <person name="Brownlee C."/>
            <person name="Cadoret J.P."/>
            <person name="Chiovitti A."/>
            <person name="Choi C.J."/>
            <person name="Coesel S."/>
            <person name="De Martino A."/>
            <person name="Detter J.C."/>
            <person name="Durkin C."/>
            <person name="Falciatore A."/>
            <person name="Fournet J."/>
            <person name="Haruta M."/>
            <person name="Huysman M.J."/>
            <person name="Jenkins B.D."/>
            <person name="Jiroutova K."/>
            <person name="Jorgensen R.E."/>
            <person name="Joubert Y."/>
            <person name="Kaplan A."/>
            <person name="Kroger N."/>
            <person name="Kroth P.G."/>
            <person name="La Roche J."/>
            <person name="Lindquist E."/>
            <person name="Lommer M."/>
            <person name="Martin-Jezequel V."/>
            <person name="Lopez P.J."/>
            <person name="Lucas S."/>
            <person name="Mangogna M."/>
            <person name="McGinnis K."/>
            <person name="Medlin L.K."/>
            <person name="Montsant A."/>
            <person name="Oudot-Le Secq M.P."/>
            <person name="Napoli C."/>
            <person name="Obornik M."/>
            <person name="Parker M.S."/>
            <person name="Petit J.L."/>
            <person name="Porcel B.M."/>
            <person name="Poulsen N."/>
            <person name="Robison M."/>
            <person name="Rychlewski L."/>
            <person name="Rynearson T.A."/>
            <person name="Schmutz J."/>
            <person name="Shapiro H."/>
            <person name="Siaut M."/>
            <person name="Stanley M."/>
            <person name="Sussman M.R."/>
            <person name="Taylor A.R."/>
            <person name="Vardi A."/>
            <person name="von Dassow P."/>
            <person name="Vyverman W."/>
            <person name="Willis A."/>
            <person name="Wyrwicz L.S."/>
            <person name="Rokhsar D.S."/>
            <person name="Weissenbach J."/>
            <person name="Armbrust E.V."/>
            <person name="Green B.R."/>
            <person name="Van de Peer Y."/>
            <person name="Grigoriev I.V."/>
        </authorList>
    </citation>
    <scope>NUCLEOTIDE SEQUENCE [LARGE SCALE GENOMIC DNA]</scope>
    <source>
        <strain evidence="8 9">CCMP1335</strain>
    </source>
</reference>
<dbReference type="SMART" id="SM00015">
    <property type="entry name" value="IQ"/>
    <property type="match status" value="2"/>
</dbReference>
<gene>
    <name evidence="8" type="ORF">THAPSDRAFT_38363</name>
</gene>
<evidence type="ECO:0000256" key="6">
    <source>
        <dbReference type="PROSITE-ProRule" id="PRU00782"/>
    </source>
</evidence>
<dbReference type="PANTHER" id="PTHR13140:SF706">
    <property type="entry name" value="DILUTE CLASS UNCONVENTIONAL MYOSIN, ISOFORM C"/>
    <property type="match status" value="1"/>
</dbReference>
<dbReference type="GO" id="GO:0007015">
    <property type="term" value="P:actin filament organization"/>
    <property type="evidence" value="ECO:0000318"/>
    <property type="project" value="GO_Central"/>
</dbReference>
<keyword evidence="2 6" id="KW-0067">ATP-binding</keyword>
<dbReference type="RefSeq" id="XP_002297174.1">
    <property type="nucleotide sequence ID" value="XM_002297138.1"/>
</dbReference>
<dbReference type="PANTHER" id="PTHR13140">
    <property type="entry name" value="MYOSIN"/>
    <property type="match status" value="1"/>
</dbReference>
<evidence type="ECO:0000256" key="1">
    <source>
        <dbReference type="ARBA" id="ARBA00022741"/>
    </source>
</evidence>
<accession>B8LDU5</accession>
<dbReference type="Gene3D" id="3.40.850.10">
    <property type="entry name" value="Kinesin motor domain"/>
    <property type="match status" value="1"/>
</dbReference>
<name>B8LDU5_THAPS</name>
<protein>
    <recommendedName>
        <fullName evidence="7">Myosin motor domain-containing protein</fullName>
    </recommendedName>
</protein>
<dbReference type="KEGG" id="tps:THAPSDRAFT_38363"/>
<dbReference type="eggNOG" id="KOG0160">
    <property type="taxonomic scope" value="Eukaryota"/>
</dbReference>
<evidence type="ECO:0000313" key="9">
    <source>
        <dbReference type="Proteomes" id="UP000001449"/>
    </source>
</evidence>
<dbReference type="CDD" id="cd00124">
    <property type="entry name" value="MYSc"/>
    <property type="match status" value="1"/>
</dbReference>
<evidence type="ECO:0000256" key="4">
    <source>
        <dbReference type="ARBA" id="ARBA00023175"/>
    </source>
</evidence>
<organism evidence="8 9">
    <name type="scientific">Thalassiosira pseudonana</name>
    <name type="common">Marine diatom</name>
    <name type="synonym">Cyclotella nana</name>
    <dbReference type="NCBI Taxonomy" id="35128"/>
    <lineage>
        <taxon>Eukaryota</taxon>
        <taxon>Sar</taxon>
        <taxon>Stramenopiles</taxon>
        <taxon>Ochrophyta</taxon>
        <taxon>Bacillariophyta</taxon>
        <taxon>Coscinodiscophyceae</taxon>
        <taxon>Thalassiosirophycidae</taxon>
        <taxon>Thalassiosirales</taxon>
        <taxon>Thalassiosiraceae</taxon>
        <taxon>Thalassiosira</taxon>
    </lineage>
</organism>
<dbReference type="SMART" id="SM00242">
    <property type="entry name" value="MYSc"/>
    <property type="match status" value="1"/>
</dbReference>
<dbReference type="PROSITE" id="PS51456">
    <property type="entry name" value="MYOSIN_MOTOR"/>
    <property type="match status" value="1"/>
</dbReference>
<dbReference type="GO" id="GO:0016459">
    <property type="term" value="C:myosin complex"/>
    <property type="evidence" value="ECO:0007669"/>
    <property type="project" value="UniProtKB-KW"/>
</dbReference>
<evidence type="ECO:0000259" key="7">
    <source>
        <dbReference type="PROSITE" id="PS51456"/>
    </source>
</evidence>
<sequence length="808" mass="92237">GATDLAELDHLNEAAMLYNIKDRHCRRKPYTRVGDIIVAVNPYQWLPDLYSEEIQNEYADRIIWKQQSTTTTQQPTWEPHIYETSSNAYLNLATKRQDQTIITTGILGAGKSTSNKILLTHLSVLEMTAPSREDNDSSFNRLSFLDRSEVVTKIIESNPILEAFGNAETTWNYNSSRFGKVQRLQFDVRKNGADEHGSVPIARMTGSCCETYLLEKTRVTEHSVGERGFHIFYQLLSSPESFRREVWKDGFVVQERMAIDSDFLYLATSSDVTVTKTIDTKNWNTTVRALELFGIVGDELRSIVRALCAVLQLGNISFATDSSPECDISSPLDLTKLANLLGVPESTLEAAFTQQTVNIKGLTATKKLRVRTAKDICEVFAREIYCRIFEYVVNRMNDATDATRNCSPEGATQLSCVNLLDFFGFENFRVNRFEQLYINYASERIKNKYITGKFKVIEEYLSEGIHEFRNHRVAGNSDVLDLLDGRIGVIVALNEECIRHNGSNNTFVYKVKVVHESHPSLVSDRLFAKNQFAIRHYSGDVKYTADSMMERNLDCLPQSLIDIGCQSSNHVIQSEFRRLKATMSANHETPKQKTVLSKFRSQLNNLMTYLDRTRIHYICCIKPNNTKKPQTTNQRETATQLESASLVAAALISRENLSKSLTHIDVLERFGILCHDNVQSVIKKSDNKKRECLEYILRVMLPMDSNAGQHKYPWRITKSKVFFKAGALEQMESVLDSYVKSFAVRIQAWIRRILSRQTYLLMKHNATKIQSVHRGNAARASYRMQIDKVLNIQCIFRRAIAQNSLQKL</sequence>
<dbReference type="STRING" id="35128.B8LDU5"/>
<dbReference type="InterPro" id="IPR000048">
    <property type="entry name" value="IQ_motif_EF-hand-BS"/>
</dbReference>
<dbReference type="GO" id="GO:0016020">
    <property type="term" value="C:membrane"/>
    <property type="evidence" value="ECO:0000318"/>
    <property type="project" value="GO_Central"/>
</dbReference>
<dbReference type="AlphaFoldDB" id="B8LDU5"/>
<proteinExistence type="inferred from homology"/>
<dbReference type="PaxDb" id="35128-Thaps38363"/>
<dbReference type="GO" id="GO:0051015">
    <property type="term" value="F:actin filament binding"/>
    <property type="evidence" value="ECO:0000318"/>
    <property type="project" value="GO_Central"/>
</dbReference>
<dbReference type="GO" id="GO:0005737">
    <property type="term" value="C:cytoplasm"/>
    <property type="evidence" value="ECO:0000318"/>
    <property type="project" value="GO_Central"/>
</dbReference>
<feature type="region of interest" description="Actin-binding" evidence="6">
    <location>
        <begin position="603"/>
        <end position="625"/>
    </location>
</feature>
<keyword evidence="1 6" id="KW-0547">Nucleotide-binding</keyword>
<evidence type="ECO:0000313" key="8">
    <source>
        <dbReference type="EMBL" id="EED86499.1"/>
    </source>
</evidence>
<feature type="domain" description="Myosin motor" evidence="7">
    <location>
        <begin position="1"/>
        <end position="736"/>
    </location>
</feature>
<reference evidence="8 9" key="1">
    <citation type="journal article" date="2004" name="Science">
        <title>The genome of the diatom Thalassiosira pseudonana: ecology, evolution, and metabolism.</title>
        <authorList>
            <person name="Armbrust E.V."/>
            <person name="Berges J.A."/>
            <person name="Bowler C."/>
            <person name="Green B.R."/>
            <person name="Martinez D."/>
            <person name="Putnam N.H."/>
            <person name="Zhou S."/>
            <person name="Allen A.E."/>
            <person name="Apt K.E."/>
            <person name="Bechner M."/>
            <person name="Brzezinski M.A."/>
            <person name="Chaal B.K."/>
            <person name="Chiovitti A."/>
            <person name="Davis A.K."/>
            <person name="Demarest M.S."/>
            <person name="Detter J.C."/>
            <person name="Glavina T."/>
            <person name="Goodstein D."/>
            <person name="Hadi M.Z."/>
            <person name="Hellsten U."/>
            <person name="Hildebrand M."/>
            <person name="Jenkins B.D."/>
            <person name="Jurka J."/>
            <person name="Kapitonov V.V."/>
            <person name="Kroger N."/>
            <person name="Lau W.W."/>
            <person name="Lane T.W."/>
            <person name="Larimer F.W."/>
            <person name="Lippmeier J.C."/>
            <person name="Lucas S."/>
            <person name="Medina M."/>
            <person name="Montsant A."/>
            <person name="Obornik M."/>
            <person name="Parker M.S."/>
            <person name="Palenik B."/>
            <person name="Pazour G.J."/>
            <person name="Richardson P.M."/>
            <person name="Rynearson T.A."/>
            <person name="Saito M.A."/>
            <person name="Schwartz D.C."/>
            <person name="Thamatrakoln K."/>
            <person name="Valentin K."/>
            <person name="Vardi A."/>
            <person name="Wilkerson F.P."/>
            <person name="Rokhsar D.S."/>
        </authorList>
    </citation>
    <scope>NUCLEOTIDE SEQUENCE [LARGE SCALE GENOMIC DNA]</scope>
    <source>
        <strain evidence="8 9">CCMP1335</strain>
    </source>
</reference>
<dbReference type="Pfam" id="PF00063">
    <property type="entry name" value="Myosin_head"/>
    <property type="match status" value="1"/>
</dbReference>
<comment type="similarity">
    <text evidence="6">Belongs to the TRAFAC class myosin-kinesin ATPase superfamily. Myosin family.</text>
</comment>
<dbReference type="Gene3D" id="1.20.58.530">
    <property type="match status" value="1"/>
</dbReference>
<feature type="non-terminal residue" evidence="8">
    <location>
        <position position="808"/>
    </location>
</feature>
<feature type="non-terminal residue" evidence="8">
    <location>
        <position position="1"/>
    </location>
</feature>
<dbReference type="SUPFAM" id="SSF52540">
    <property type="entry name" value="P-loop containing nucleoside triphosphate hydrolases"/>
    <property type="match status" value="1"/>
</dbReference>
<dbReference type="PRINTS" id="PR00193">
    <property type="entry name" value="MYOSINHEAVY"/>
</dbReference>
<dbReference type="InParanoid" id="B8LDU5"/>
<dbReference type="GO" id="GO:0005524">
    <property type="term" value="F:ATP binding"/>
    <property type="evidence" value="ECO:0007669"/>
    <property type="project" value="UniProtKB-UniRule"/>
</dbReference>
<dbReference type="Gene3D" id="1.20.120.720">
    <property type="entry name" value="Myosin VI head, motor domain, U50 subdomain"/>
    <property type="match status" value="1"/>
</dbReference>
<dbReference type="PROSITE" id="PS50096">
    <property type="entry name" value="IQ"/>
    <property type="match status" value="2"/>
</dbReference>
<dbReference type="InterPro" id="IPR001609">
    <property type="entry name" value="Myosin_head_motor_dom-like"/>
</dbReference>
<dbReference type="InterPro" id="IPR027417">
    <property type="entry name" value="P-loop_NTPase"/>
</dbReference>
<keyword evidence="9" id="KW-1185">Reference proteome</keyword>
<dbReference type="GeneID" id="7444406"/>
<dbReference type="InterPro" id="IPR036961">
    <property type="entry name" value="Kinesin_motor_dom_sf"/>
</dbReference>
<keyword evidence="5 6" id="KW-0009">Actin-binding</keyword>
<dbReference type="HOGENOM" id="CLU_000192_7_5_1"/>
<dbReference type="OMA" id="MSANHET"/>
<keyword evidence="3 6" id="KW-0518">Myosin</keyword>
<dbReference type="Gene3D" id="1.20.5.190">
    <property type="match status" value="1"/>
</dbReference>
<keyword evidence="4 6" id="KW-0505">Motor protein</keyword>